<dbReference type="InterPro" id="IPR029058">
    <property type="entry name" value="AB_hydrolase_fold"/>
</dbReference>
<accession>A0A1X6PK94</accession>
<dbReference type="AlphaFoldDB" id="A0A1X6PK94"/>
<reference evidence="2 3" key="1">
    <citation type="submission" date="2017-03" db="EMBL/GenBank/DDBJ databases">
        <title>WGS assembly of Porphyra umbilicalis.</title>
        <authorList>
            <person name="Brawley S.H."/>
            <person name="Blouin N.A."/>
            <person name="Ficko-Blean E."/>
            <person name="Wheeler G.L."/>
            <person name="Lohr M."/>
            <person name="Goodson H.V."/>
            <person name="Jenkins J.W."/>
            <person name="Blaby-Haas C.E."/>
            <person name="Helliwell K.E."/>
            <person name="Chan C."/>
            <person name="Marriage T."/>
            <person name="Bhattacharya D."/>
            <person name="Klein A.S."/>
            <person name="Badis Y."/>
            <person name="Brodie J."/>
            <person name="Cao Y."/>
            <person name="Collen J."/>
            <person name="Dittami S.M."/>
            <person name="Gachon C.M."/>
            <person name="Green B.R."/>
            <person name="Karpowicz S."/>
            <person name="Kim J.W."/>
            <person name="Kudahl U."/>
            <person name="Lin S."/>
            <person name="Michel G."/>
            <person name="Mittag M."/>
            <person name="Olson B.J."/>
            <person name="Pangilinan J."/>
            <person name="Peng Y."/>
            <person name="Qiu H."/>
            <person name="Shu S."/>
            <person name="Singer J.T."/>
            <person name="Smith A.G."/>
            <person name="Sprecher B.N."/>
            <person name="Wagner V."/>
            <person name="Wang W."/>
            <person name="Wang Z.-Y."/>
            <person name="Yan J."/>
            <person name="Yarish C."/>
            <person name="Zoeuner-Riek S."/>
            <person name="Zhuang Y."/>
            <person name="Zou Y."/>
            <person name="Lindquist E.A."/>
            <person name="Grimwood J."/>
            <person name="Barry K."/>
            <person name="Rokhsar D.S."/>
            <person name="Schmutz J."/>
            <person name="Stiller J.W."/>
            <person name="Grossman A.R."/>
            <person name="Prochnik S.E."/>
        </authorList>
    </citation>
    <scope>NUCLEOTIDE SEQUENCE [LARGE SCALE GENOMIC DNA]</scope>
    <source>
        <strain evidence="2">4086291</strain>
    </source>
</reference>
<sequence>MTVPIRLYDAEMPPPPPIGEGEGAAPPAPTATTAKTGSAGEEVGAVPPLAADAVLTAGLGSGMELVVDVGYIPLGKRDGGEAGAAIEAADAADAAAEAAAARGNRSGDGDADGGSTGAAVGGVQPVAPSWKETELLVGATAMSAKWKALALETMDAAEAAGGRLCHDRLAAAAFLDSPGTDSEVWVWRDAGRRQLVVAFRGTETVSWKDVMTDVMGWQVPWVPGGPIELWRA</sequence>
<name>A0A1X6PK94_PORUM</name>
<proteinExistence type="predicted"/>
<dbReference type="PANTHER" id="PTHR47759:SF2">
    <property type="entry name" value="TRIGLYCERIDE LIPASE"/>
    <property type="match status" value="1"/>
</dbReference>
<evidence type="ECO:0000313" key="3">
    <source>
        <dbReference type="Proteomes" id="UP000218209"/>
    </source>
</evidence>
<dbReference type="PANTHER" id="PTHR47759">
    <property type="entry name" value="OS04G0509100 PROTEIN"/>
    <property type="match status" value="1"/>
</dbReference>
<dbReference type="Gene3D" id="3.40.50.1820">
    <property type="entry name" value="alpha/beta hydrolase"/>
    <property type="match status" value="1"/>
</dbReference>
<protein>
    <submittedName>
        <fullName evidence="2">Uncharacterized protein</fullName>
    </submittedName>
</protein>
<dbReference type="OrthoDB" id="438440at2759"/>
<organism evidence="2 3">
    <name type="scientific">Porphyra umbilicalis</name>
    <name type="common">Purple laver</name>
    <name type="synonym">Red alga</name>
    <dbReference type="NCBI Taxonomy" id="2786"/>
    <lineage>
        <taxon>Eukaryota</taxon>
        <taxon>Rhodophyta</taxon>
        <taxon>Bangiophyceae</taxon>
        <taxon>Bangiales</taxon>
        <taxon>Bangiaceae</taxon>
        <taxon>Porphyra</taxon>
    </lineage>
</organism>
<dbReference type="Proteomes" id="UP000218209">
    <property type="component" value="Unassembled WGS sequence"/>
</dbReference>
<dbReference type="EMBL" id="KV918765">
    <property type="protein sequence ID" value="OSX81186.1"/>
    <property type="molecule type" value="Genomic_DNA"/>
</dbReference>
<gene>
    <name evidence="2" type="ORF">BU14_0025s0067</name>
</gene>
<evidence type="ECO:0000313" key="2">
    <source>
        <dbReference type="EMBL" id="OSX81186.1"/>
    </source>
</evidence>
<feature type="region of interest" description="Disordered" evidence="1">
    <location>
        <begin position="1"/>
        <end position="38"/>
    </location>
</feature>
<evidence type="ECO:0000256" key="1">
    <source>
        <dbReference type="SAM" id="MobiDB-lite"/>
    </source>
</evidence>
<keyword evidence="3" id="KW-1185">Reference proteome</keyword>